<evidence type="ECO:0000259" key="1">
    <source>
        <dbReference type="Pfam" id="PF21962"/>
    </source>
</evidence>
<feature type="domain" description="DUF6924" evidence="1">
    <location>
        <begin position="10"/>
        <end position="136"/>
    </location>
</feature>
<dbReference type="RefSeq" id="WP_141963715.1">
    <property type="nucleotide sequence ID" value="NZ_VFOZ01000003.1"/>
</dbReference>
<reference evidence="2 3" key="1">
    <citation type="submission" date="2019-06" db="EMBL/GenBank/DDBJ databases">
        <title>Sequencing the genomes of 1000 actinobacteria strains.</title>
        <authorList>
            <person name="Klenk H.-P."/>
        </authorList>
    </citation>
    <scope>NUCLEOTIDE SEQUENCE [LARGE SCALE GENOMIC DNA]</scope>
    <source>
        <strain evidence="2 3">DSM 102200</strain>
    </source>
</reference>
<protein>
    <recommendedName>
        <fullName evidence="1">DUF6924 domain-containing protein</fullName>
    </recommendedName>
</protein>
<accession>A0A543BT50</accession>
<gene>
    <name evidence="2" type="ORF">FB559_8625</name>
</gene>
<organism evidence="2 3">
    <name type="scientific">Actinoallomurus bryophytorum</name>
    <dbReference type="NCBI Taxonomy" id="1490222"/>
    <lineage>
        <taxon>Bacteria</taxon>
        <taxon>Bacillati</taxon>
        <taxon>Actinomycetota</taxon>
        <taxon>Actinomycetes</taxon>
        <taxon>Streptosporangiales</taxon>
        <taxon>Thermomonosporaceae</taxon>
        <taxon>Actinoallomurus</taxon>
    </lineage>
</organism>
<sequence>MTTLPKTVSTPLLRTDFSDETAWEALLAAIATPNEDGFMAYVDSVEDPAHRDLTLEQVLALVPAECEHPILIVADHVALTSPEMPLLVIDLWDERGRVLRVVVEELSSIENNLSISNMDFDDFTAAADEHGVFRGF</sequence>
<dbReference type="OrthoDB" id="7854965at2"/>
<evidence type="ECO:0000313" key="3">
    <source>
        <dbReference type="Proteomes" id="UP000316096"/>
    </source>
</evidence>
<dbReference type="Pfam" id="PF21962">
    <property type="entry name" value="DUF6924"/>
    <property type="match status" value="1"/>
</dbReference>
<proteinExistence type="predicted"/>
<dbReference type="InterPro" id="IPR053832">
    <property type="entry name" value="DUF6924"/>
</dbReference>
<dbReference type="EMBL" id="VFOZ01000003">
    <property type="protein sequence ID" value="TQL88013.1"/>
    <property type="molecule type" value="Genomic_DNA"/>
</dbReference>
<evidence type="ECO:0000313" key="2">
    <source>
        <dbReference type="EMBL" id="TQL88013.1"/>
    </source>
</evidence>
<dbReference type="AlphaFoldDB" id="A0A543BT50"/>
<comment type="caution">
    <text evidence="2">The sequence shown here is derived from an EMBL/GenBank/DDBJ whole genome shotgun (WGS) entry which is preliminary data.</text>
</comment>
<dbReference type="Proteomes" id="UP000316096">
    <property type="component" value="Unassembled WGS sequence"/>
</dbReference>
<name>A0A543BT50_9ACTN</name>
<keyword evidence="3" id="KW-1185">Reference proteome</keyword>